<feature type="domain" description="SRP54-type proteins GTP-binding" evidence="12">
    <location>
        <begin position="269"/>
        <end position="282"/>
    </location>
</feature>
<dbReference type="InterPro" id="IPR036891">
    <property type="entry name" value="Signal_recog_part_SRP54_M_sf"/>
</dbReference>
<comment type="subcellular location">
    <subcellularLocation>
        <location evidence="1">Cytoplasm</location>
    </subcellularLocation>
</comment>
<proteinExistence type="inferred from homology"/>
<dbReference type="EC" id="3.6.5.4" evidence="10"/>
<dbReference type="SUPFAM" id="SSF47364">
    <property type="entry name" value="Domain of the SRP/SRP receptor G-proteins"/>
    <property type="match status" value="1"/>
</dbReference>
<dbReference type="RefSeq" id="WP_158353555.1">
    <property type="nucleotide sequence ID" value="NZ_CP034852.1"/>
</dbReference>
<accession>A0A4D6YJS9</accession>
<keyword evidence="3" id="KW-0963">Cytoplasm</keyword>
<dbReference type="PANTHER" id="PTHR11564:SF5">
    <property type="entry name" value="SIGNAL RECOGNITION PARTICLE SUBUNIT SRP54"/>
    <property type="match status" value="1"/>
</dbReference>
<dbReference type="PANTHER" id="PTHR11564">
    <property type="entry name" value="SIGNAL RECOGNITION PARTICLE 54K PROTEIN SRP54"/>
    <property type="match status" value="1"/>
</dbReference>
<dbReference type="Pfam" id="PF02881">
    <property type="entry name" value="SRP54_N"/>
    <property type="match status" value="1"/>
</dbReference>
<dbReference type="InterPro" id="IPR036225">
    <property type="entry name" value="SRP/SRP_N"/>
</dbReference>
<sequence>MFNTLTEHLNKILNKISNTGRLTEQNIQNTLREVRTALLEADVSLEVIKNFIEKVKLQSIGKKFNKELTPGQELIKVVKQELINCMKNTNEHLNFSTIPPAIILMVGLQGMGKTTTTAKLGKYIQKNKKKKVLLVSLDIHRPAAIEQLKVLSEQIQVDFFSPLTIHNPLQIAQDALSYVKNKMYEVIIFDTAGRLHVNENMMKELNQIYNSISPIETLLTIDAMIGQDAHNIINQFSKNINITGIVITKIDGNARAGVALSIKEMTGKPIKFMGIGEKVDDIEAFNPEKIANRILGMGDTISIIEEIERKITKKQSHNLKKKINSGKKFTLNDFLIHITEINKSGGIVNLINRLPQNDVLKNQSPNSMNNNILKKFSAIIQSMNHTEKMDPDIIKSSRKKRIALGSGTKVQDINIMLKQFLYLQNIMKKVKTGNIKSIFENIKNIFSGKR</sequence>
<dbReference type="Gene3D" id="1.10.260.30">
    <property type="entry name" value="Signal recognition particle, SRP54 subunit, M-domain"/>
    <property type="match status" value="1"/>
</dbReference>
<keyword evidence="7" id="KW-0342">GTP-binding</keyword>
<protein>
    <recommendedName>
        <fullName evidence="10">signal-recognition-particle GTPase</fullName>
        <ecNumber evidence="10">3.6.5.4</ecNumber>
    </recommendedName>
</protein>
<name>A0A4D6YJS9_9GAMM</name>
<dbReference type="InterPro" id="IPR000897">
    <property type="entry name" value="SRP54_GTPase_dom"/>
</dbReference>
<dbReference type="InterPro" id="IPR004780">
    <property type="entry name" value="SRP"/>
</dbReference>
<dbReference type="GO" id="GO:0003924">
    <property type="term" value="F:GTPase activity"/>
    <property type="evidence" value="ECO:0007669"/>
    <property type="project" value="InterPro"/>
</dbReference>
<dbReference type="NCBIfam" id="TIGR00959">
    <property type="entry name" value="ffh"/>
    <property type="match status" value="1"/>
</dbReference>
<evidence type="ECO:0000256" key="7">
    <source>
        <dbReference type="ARBA" id="ARBA00023134"/>
    </source>
</evidence>
<dbReference type="Proteomes" id="UP000298782">
    <property type="component" value="Chromosome"/>
</dbReference>
<dbReference type="AlphaFoldDB" id="A0A4D6YJS9"/>
<dbReference type="CDD" id="cd18539">
    <property type="entry name" value="SRP_G"/>
    <property type="match status" value="1"/>
</dbReference>
<dbReference type="SUPFAM" id="SSF47446">
    <property type="entry name" value="Signal peptide-binding domain"/>
    <property type="match status" value="1"/>
</dbReference>
<keyword evidence="9" id="KW-0687">Ribonucleoprotein</keyword>
<keyword evidence="6" id="KW-0694">RNA-binding</keyword>
<keyword evidence="14" id="KW-1185">Reference proteome</keyword>
<reference evidence="13 14" key="1">
    <citation type="submission" date="2018-12" db="EMBL/GenBank/DDBJ databases">
        <authorList>
            <person name="Chong R.A."/>
        </authorList>
    </citation>
    <scope>NUCLEOTIDE SEQUENCE [LARGE SCALE GENOMIC DNA]</scope>
    <source>
        <strain evidence="13 14">Tca</strain>
    </source>
</reference>
<evidence type="ECO:0000256" key="5">
    <source>
        <dbReference type="ARBA" id="ARBA00022801"/>
    </source>
</evidence>
<dbReference type="GO" id="GO:0048500">
    <property type="term" value="C:signal recognition particle"/>
    <property type="evidence" value="ECO:0007669"/>
    <property type="project" value="InterPro"/>
</dbReference>
<dbReference type="GO" id="GO:0005525">
    <property type="term" value="F:GTP binding"/>
    <property type="evidence" value="ECO:0007669"/>
    <property type="project" value="UniProtKB-KW"/>
</dbReference>
<dbReference type="SMART" id="SM00963">
    <property type="entry name" value="SRP54_N"/>
    <property type="match status" value="1"/>
</dbReference>
<dbReference type="PROSITE" id="PS00300">
    <property type="entry name" value="SRP54"/>
    <property type="match status" value="1"/>
</dbReference>
<dbReference type="GO" id="GO:0006614">
    <property type="term" value="P:SRP-dependent cotranslational protein targeting to membrane"/>
    <property type="evidence" value="ECO:0007669"/>
    <property type="project" value="InterPro"/>
</dbReference>
<dbReference type="GO" id="GO:0008312">
    <property type="term" value="F:7S RNA binding"/>
    <property type="evidence" value="ECO:0007669"/>
    <property type="project" value="InterPro"/>
</dbReference>
<evidence type="ECO:0000313" key="14">
    <source>
        <dbReference type="Proteomes" id="UP000298782"/>
    </source>
</evidence>
<keyword evidence="8" id="KW-0733">Signal recognition particle</keyword>
<dbReference type="Pfam" id="PF02978">
    <property type="entry name" value="SRP_SPB"/>
    <property type="match status" value="1"/>
</dbReference>
<comment type="similarity">
    <text evidence="2">Belongs to the GTP-binding SRP family. SRP54 subfamily.</text>
</comment>
<dbReference type="InterPro" id="IPR042101">
    <property type="entry name" value="SRP54_N_sf"/>
</dbReference>
<dbReference type="SUPFAM" id="SSF52540">
    <property type="entry name" value="P-loop containing nucleoside triphosphate hydrolases"/>
    <property type="match status" value="1"/>
</dbReference>
<evidence type="ECO:0000256" key="2">
    <source>
        <dbReference type="ARBA" id="ARBA00005450"/>
    </source>
</evidence>
<dbReference type="InterPro" id="IPR027417">
    <property type="entry name" value="P-loop_NTPase"/>
</dbReference>
<dbReference type="SMART" id="SM00382">
    <property type="entry name" value="AAA"/>
    <property type="match status" value="1"/>
</dbReference>
<evidence type="ECO:0000256" key="11">
    <source>
        <dbReference type="ARBA" id="ARBA00048027"/>
    </source>
</evidence>
<evidence type="ECO:0000256" key="4">
    <source>
        <dbReference type="ARBA" id="ARBA00022741"/>
    </source>
</evidence>
<evidence type="ECO:0000256" key="8">
    <source>
        <dbReference type="ARBA" id="ARBA00023135"/>
    </source>
</evidence>
<comment type="catalytic activity">
    <reaction evidence="11">
        <text>GTP + H2O = GDP + phosphate + H(+)</text>
        <dbReference type="Rhea" id="RHEA:19669"/>
        <dbReference type="ChEBI" id="CHEBI:15377"/>
        <dbReference type="ChEBI" id="CHEBI:15378"/>
        <dbReference type="ChEBI" id="CHEBI:37565"/>
        <dbReference type="ChEBI" id="CHEBI:43474"/>
        <dbReference type="ChEBI" id="CHEBI:58189"/>
        <dbReference type="EC" id="3.6.5.4"/>
    </reaction>
</comment>
<dbReference type="EMBL" id="CP034852">
    <property type="protein sequence ID" value="QCI26831.1"/>
    <property type="molecule type" value="Genomic_DNA"/>
</dbReference>
<evidence type="ECO:0000256" key="10">
    <source>
        <dbReference type="ARBA" id="ARBA00035672"/>
    </source>
</evidence>
<dbReference type="InterPro" id="IPR013822">
    <property type="entry name" value="Signal_recog_particl_SRP54_hlx"/>
</dbReference>
<evidence type="ECO:0000256" key="6">
    <source>
        <dbReference type="ARBA" id="ARBA00022884"/>
    </source>
</evidence>
<dbReference type="Gene3D" id="1.20.120.140">
    <property type="entry name" value="Signal recognition particle SRP54, nucleotide-binding domain"/>
    <property type="match status" value="1"/>
</dbReference>
<dbReference type="SMART" id="SM00962">
    <property type="entry name" value="SRP54"/>
    <property type="match status" value="1"/>
</dbReference>
<dbReference type="OrthoDB" id="9804720at2"/>
<keyword evidence="4" id="KW-0547">Nucleotide-binding</keyword>
<evidence type="ECO:0000256" key="9">
    <source>
        <dbReference type="ARBA" id="ARBA00023274"/>
    </source>
</evidence>
<dbReference type="InterPro" id="IPR022941">
    <property type="entry name" value="SRP54"/>
</dbReference>
<dbReference type="InterPro" id="IPR004125">
    <property type="entry name" value="Signal_recog_particle_SRP54_M"/>
</dbReference>
<keyword evidence="5" id="KW-0378">Hydrolase</keyword>
<organism evidence="13 14">
    <name type="scientific">Buchnera aphidicola</name>
    <name type="common">Thelaxes californica</name>
    <dbReference type="NCBI Taxonomy" id="1315998"/>
    <lineage>
        <taxon>Bacteria</taxon>
        <taxon>Pseudomonadati</taxon>
        <taxon>Pseudomonadota</taxon>
        <taxon>Gammaproteobacteria</taxon>
        <taxon>Enterobacterales</taxon>
        <taxon>Erwiniaceae</taxon>
        <taxon>Buchnera</taxon>
    </lineage>
</organism>
<dbReference type="Gene3D" id="3.40.50.300">
    <property type="entry name" value="P-loop containing nucleotide triphosphate hydrolases"/>
    <property type="match status" value="1"/>
</dbReference>
<evidence type="ECO:0000313" key="13">
    <source>
        <dbReference type="EMBL" id="QCI26831.1"/>
    </source>
</evidence>
<gene>
    <name evidence="13" type="ORF">D9V80_01520</name>
</gene>
<reference evidence="13 14" key="2">
    <citation type="submission" date="2019-05" db="EMBL/GenBank/DDBJ databases">
        <title>Genome evolution of the obligate endosymbiont Buchnera aphidicola.</title>
        <authorList>
            <person name="Moran N.A."/>
        </authorList>
    </citation>
    <scope>NUCLEOTIDE SEQUENCE [LARGE SCALE GENOMIC DNA]</scope>
    <source>
        <strain evidence="13 14">Tca</strain>
    </source>
</reference>
<evidence type="ECO:0000259" key="12">
    <source>
        <dbReference type="PROSITE" id="PS00300"/>
    </source>
</evidence>
<evidence type="ECO:0000256" key="3">
    <source>
        <dbReference type="ARBA" id="ARBA00022490"/>
    </source>
</evidence>
<dbReference type="InterPro" id="IPR003593">
    <property type="entry name" value="AAA+_ATPase"/>
</dbReference>
<evidence type="ECO:0000256" key="1">
    <source>
        <dbReference type="ARBA" id="ARBA00004496"/>
    </source>
</evidence>
<dbReference type="Pfam" id="PF00448">
    <property type="entry name" value="SRP54"/>
    <property type="match status" value="1"/>
</dbReference>